<dbReference type="EMBL" id="JMSZ01000016">
    <property type="protein sequence ID" value="KDE40219.1"/>
    <property type="molecule type" value="Genomic_DNA"/>
</dbReference>
<evidence type="ECO:0000313" key="2">
    <source>
        <dbReference type="Proteomes" id="UP000027318"/>
    </source>
</evidence>
<evidence type="ECO:0000313" key="1">
    <source>
        <dbReference type="EMBL" id="KDE40219.1"/>
    </source>
</evidence>
<dbReference type="AlphaFoldDB" id="A0A063Y3F2"/>
<sequence>MIRRIRSEQNLCQLLKRQFYQGVVDVAQTLARVVFSEGAGCAVQKWCGAAALSAPSGIMLVH</sequence>
<organism evidence="1 2">
    <name type="scientific">Nitrincola lacisaponensis</name>
    <dbReference type="NCBI Taxonomy" id="267850"/>
    <lineage>
        <taxon>Bacteria</taxon>
        <taxon>Pseudomonadati</taxon>
        <taxon>Pseudomonadota</taxon>
        <taxon>Gammaproteobacteria</taxon>
        <taxon>Oceanospirillales</taxon>
        <taxon>Oceanospirillaceae</taxon>
        <taxon>Nitrincola</taxon>
    </lineage>
</organism>
<name>A0A063Y3F2_9GAMM</name>
<gene>
    <name evidence="1" type="ORF">ADINL_0811</name>
</gene>
<accession>A0A063Y3F2</accession>
<dbReference type="Proteomes" id="UP000027318">
    <property type="component" value="Unassembled WGS sequence"/>
</dbReference>
<dbReference type="STRING" id="267850.ADINL_0811"/>
<comment type="caution">
    <text evidence="1">The sequence shown here is derived from an EMBL/GenBank/DDBJ whole genome shotgun (WGS) entry which is preliminary data.</text>
</comment>
<proteinExistence type="predicted"/>
<keyword evidence="2" id="KW-1185">Reference proteome</keyword>
<protein>
    <submittedName>
        <fullName evidence="1">Uncharacterized protein</fullName>
    </submittedName>
</protein>
<reference evidence="1 2" key="1">
    <citation type="journal article" date="2005" name="Int. J. Syst. Evol. Microbiol.">
        <title>Nitrincola lacisaponensis gen. nov., sp. nov., a novel alkaliphilic bacterium isolated from an alkaline, saline lake.</title>
        <authorList>
            <person name="Dimitriu P.A."/>
            <person name="Shukla S.K."/>
            <person name="Conradt J."/>
            <person name="Marquez M.C."/>
            <person name="Ventosa A."/>
            <person name="Maglia A."/>
            <person name="Peyton B.M."/>
            <person name="Pinkart H.C."/>
            <person name="Mormile M.R."/>
        </authorList>
    </citation>
    <scope>NUCLEOTIDE SEQUENCE [LARGE SCALE GENOMIC DNA]</scope>
    <source>
        <strain evidence="1 2">4CA</strain>
    </source>
</reference>